<keyword evidence="2" id="KW-0698">rRNA processing</keyword>
<proteinExistence type="inferred from homology"/>
<dbReference type="Proteomes" id="UP001303889">
    <property type="component" value="Unassembled WGS sequence"/>
</dbReference>
<feature type="region of interest" description="Disordered" evidence="7">
    <location>
        <begin position="199"/>
        <end position="235"/>
    </location>
</feature>
<evidence type="ECO:0000313" key="10">
    <source>
        <dbReference type="Proteomes" id="UP001303889"/>
    </source>
</evidence>
<evidence type="ECO:0000256" key="6">
    <source>
        <dbReference type="ARBA" id="ARBA00041184"/>
    </source>
</evidence>
<dbReference type="GO" id="GO:0005739">
    <property type="term" value="C:mitochondrion"/>
    <property type="evidence" value="ECO:0007669"/>
    <property type="project" value="TreeGrafter"/>
</dbReference>
<dbReference type="AlphaFoldDB" id="A0AAN6M9J2"/>
<feature type="compositionally biased region" description="Gly residues" evidence="7">
    <location>
        <begin position="220"/>
        <end position="231"/>
    </location>
</feature>
<dbReference type="EMBL" id="MU856301">
    <property type="protein sequence ID" value="KAK3897022.1"/>
    <property type="molecule type" value="Genomic_DNA"/>
</dbReference>
<evidence type="ECO:0000256" key="1">
    <source>
        <dbReference type="ARBA" id="ARBA00009258"/>
    </source>
</evidence>
<evidence type="ECO:0000259" key="8">
    <source>
        <dbReference type="Pfam" id="PF01728"/>
    </source>
</evidence>
<dbReference type="PANTHER" id="PTHR10920">
    <property type="entry name" value="RIBOSOMAL RNA METHYLTRANSFERASE"/>
    <property type="match status" value="1"/>
</dbReference>
<evidence type="ECO:0000256" key="3">
    <source>
        <dbReference type="ARBA" id="ARBA00022603"/>
    </source>
</evidence>
<evidence type="ECO:0000256" key="2">
    <source>
        <dbReference type="ARBA" id="ARBA00022552"/>
    </source>
</evidence>
<protein>
    <recommendedName>
        <fullName evidence="6">rRNA methyltransferase 2, mitochondrial</fullName>
    </recommendedName>
</protein>
<feature type="region of interest" description="Disordered" evidence="7">
    <location>
        <begin position="34"/>
        <end position="104"/>
    </location>
</feature>
<dbReference type="Gene3D" id="3.40.50.150">
    <property type="entry name" value="Vaccinia Virus protein VP39"/>
    <property type="match status" value="1"/>
</dbReference>
<evidence type="ECO:0000256" key="5">
    <source>
        <dbReference type="ARBA" id="ARBA00022691"/>
    </source>
</evidence>
<comment type="similarity">
    <text evidence="1">Belongs to the class I-like SAM-binding methyltransferase superfamily. RNA methyltransferase RlmE family.</text>
</comment>
<feature type="non-terminal residue" evidence="9">
    <location>
        <position position="318"/>
    </location>
</feature>
<evidence type="ECO:0000256" key="7">
    <source>
        <dbReference type="SAM" id="MobiDB-lite"/>
    </source>
</evidence>
<feature type="compositionally biased region" description="Low complexity" evidence="7">
    <location>
        <begin position="67"/>
        <end position="90"/>
    </location>
</feature>
<dbReference type="InterPro" id="IPR002877">
    <property type="entry name" value="RNA_MeTrfase_FtsJ_dom"/>
</dbReference>
<feature type="compositionally biased region" description="Basic and acidic residues" evidence="7">
    <location>
        <begin position="199"/>
        <end position="215"/>
    </location>
</feature>
<evidence type="ECO:0000256" key="4">
    <source>
        <dbReference type="ARBA" id="ARBA00022679"/>
    </source>
</evidence>
<feature type="domain" description="Ribosomal RNA methyltransferase FtsJ" evidence="8">
    <location>
        <begin position="110"/>
        <end position="317"/>
    </location>
</feature>
<dbReference type="InterPro" id="IPR029063">
    <property type="entry name" value="SAM-dependent_MTases_sf"/>
</dbReference>
<accession>A0AAN6M9J2</accession>
<comment type="caution">
    <text evidence="9">The sequence shown here is derived from an EMBL/GenBank/DDBJ whole genome shotgun (WGS) entry which is preliminary data.</text>
</comment>
<reference evidence="9" key="1">
    <citation type="journal article" date="2023" name="Mol. Phylogenet. Evol.">
        <title>Genome-scale phylogeny and comparative genomics of the fungal order Sordariales.</title>
        <authorList>
            <person name="Hensen N."/>
            <person name="Bonometti L."/>
            <person name="Westerberg I."/>
            <person name="Brannstrom I.O."/>
            <person name="Guillou S."/>
            <person name="Cros-Aarteil S."/>
            <person name="Calhoun S."/>
            <person name="Haridas S."/>
            <person name="Kuo A."/>
            <person name="Mondo S."/>
            <person name="Pangilinan J."/>
            <person name="Riley R."/>
            <person name="LaButti K."/>
            <person name="Andreopoulos B."/>
            <person name="Lipzen A."/>
            <person name="Chen C."/>
            <person name="Yan M."/>
            <person name="Daum C."/>
            <person name="Ng V."/>
            <person name="Clum A."/>
            <person name="Steindorff A."/>
            <person name="Ohm R.A."/>
            <person name="Martin F."/>
            <person name="Silar P."/>
            <person name="Natvig D.O."/>
            <person name="Lalanne C."/>
            <person name="Gautier V."/>
            <person name="Ament-Velasquez S.L."/>
            <person name="Kruys A."/>
            <person name="Hutchinson M.I."/>
            <person name="Powell A.J."/>
            <person name="Barry K."/>
            <person name="Miller A.N."/>
            <person name="Grigoriev I.V."/>
            <person name="Debuchy R."/>
            <person name="Gladieux P."/>
            <person name="Hiltunen Thoren M."/>
            <person name="Johannesson H."/>
        </authorList>
    </citation>
    <scope>NUCLEOTIDE SEQUENCE</scope>
    <source>
        <strain evidence="9">CBS 103.79</strain>
    </source>
</reference>
<gene>
    <name evidence="9" type="ORF">C8A05DRAFT_20131</name>
</gene>
<reference evidence="9" key="2">
    <citation type="submission" date="2023-05" db="EMBL/GenBank/DDBJ databases">
        <authorList>
            <consortium name="Lawrence Berkeley National Laboratory"/>
            <person name="Steindorff A."/>
            <person name="Hensen N."/>
            <person name="Bonometti L."/>
            <person name="Westerberg I."/>
            <person name="Brannstrom I.O."/>
            <person name="Guillou S."/>
            <person name="Cros-Aarteil S."/>
            <person name="Calhoun S."/>
            <person name="Haridas S."/>
            <person name="Kuo A."/>
            <person name="Mondo S."/>
            <person name="Pangilinan J."/>
            <person name="Riley R."/>
            <person name="Labutti K."/>
            <person name="Andreopoulos B."/>
            <person name="Lipzen A."/>
            <person name="Chen C."/>
            <person name="Yanf M."/>
            <person name="Daum C."/>
            <person name="Ng V."/>
            <person name="Clum A."/>
            <person name="Ohm R."/>
            <person name="Martin F."/>
            <person name="Silar P."/>
            <person name="Natvig D."/>
            <person name="Lalanne C."/>
            <person name="Gautier V."/>
            <person name="Ament-Velasquez S.L."/>
            <person name="Kruys A."/>
            <person name="Hutchinson M.I."/>
            <person name="Powell A.J."/>
            <person name="Barry K."/>
            <person name="Miller A.N."/>
            <person name="Grigoriev I.V."/>
            <person name="Debuchy R."/>
            <person name="Gladieux P."/>
            <person name="Thoren M.H."/>
            <person name="Johannesson H."/>
        </authorList>
    </citation>
    <scope>NUCLEOTIDE SEQUENCE</scope>
    <source>
        <strain evidence="9">CBS 103.79</strain>
    </source>
</reference>
<keyword evidence="10" id="KW-1185">Reference proteome</keyword>
<dbReference type="Pfam" id="PF01728">
    <property type="entry name" value="FtsJ"/>
    <property type="match status" value="1"/>
</dbReference>
<organism evidence="9 10">
    <name type="scientific">Staphylotrichum tortipilum</name>
    <dbReference type="NCBI Taxonomy" id="2831512"/>
    <lineage>
        <taxon>Eukaryota</taxon>
        <taxon>Fungi</taxon>
        <taxon>Dikarya</taxon>
        <taxon>Ascomycota</taxon>
        <taxon>Pezizomycotina</taxon>
        <taxon>Sordariomycetes</taxon>
        <taxon>Sordariomycetidae</taxon>
        <taxon>Sordariales</taxon>
        <taxon>Chaetomiaceae</taxon>
        <taxon>Staphylotrichum</taxon>
    </lineage>
</organism>
<dbReference type="GO" id="GO:0008650">
    <property type="term" value="F:rRNA (uridine-2'-O-)-methyltransferase activity"/>
    <property type="evidence" value="ECO:0007669"/>
    <property type="project" value="TreeGrafter"/>
</dbReference>
<keyword evidence="5" id="KW-0949">S-adenosyl-L-methionine</keyword>
<feature type="compositionally biased region" description="Basic residues" evidence="7">
    <location>
        <begin position="54"/>
        <end position="66"/>
    </location>
</feature>
<evidence type="ECO:0000313" key="9">
    <source>
        <dbReference type="EMBL" id="KAK3897022.1"/>
    </source>
</evidence>
<name>A0AAN6M9J2_9PEZI</name>
<dbReference type="SUPFAM" id="SSF53335">
    <property type="entry name" value="S-adenosyl-L-methionine-dependent methyltransferases"/>
    <property type="match status" value="1"/>
</dbReference>
<dbReference type="PANTHER" id="PTHR10920:SF18">
    <property type="entry name" value="RRNA METHYLTRANSFERASE 2, MITOCHONDRIAL"/>
    <property type="match status" value="1"/>
</dbReference>
<keyword evidence="3 9" id="KW-0489">Methyltransferase</keyword>
<keyword evidence="4" id="KW-0808">Transferase</keyword>
<dbReference type="InterPro" id="IPR050082">
    <property type="entry name" value="RNA_methyltr_RlmE"/>
</dbReference>
<sequence>MLSPWARAPCRLTRARSPALSPSLSHPARCAATTRWAATTPSRLATPTSLLPRHISRPHPRQHHPHQPATSTTTITPTSTRASSSAASSRWKQRQGSDPFARSARVRGLKSRAAFKLLELDAKYHLFRRGKGQVVVDLGYAPGSWSQVALDRTAPDGTVVGIDVIPAQPPKGVSTIQGNFLSPGVRGMVKQFLVEGERKRAAERARRRKEGREELLQEGEGTGLAGEGGGESEAVVADRPSYIDLERMAAHESEAESAPKEAATKKENLQLVDVVLSDMSAPWPQTHGFSVNSLSNPYARMMNTSGIAFKDHAGSMVL</sequence>